<dbReference type="EMBL" id="JAUSTY010000003">
    <property type="protein sequence ID" value="MDQ0164948.1"/>
    <property type="molecule type" value="Genomic_DNA"/>
</dbReference>
<evidence type="ECO:0000313" key="2">
    <source>
        <dbReference type="Proteomes" id="UP001235840"/>
    </source>
</evidence>
<reference evidence="1 2" key="1">
    <citation type="submission" date="2023-07" db="EMBL/GenBank/DDBJ databases">
        <title>Genomic Encyclopedia of Type Strains, Phase IV (KMG-IV): sequencing the most valuable type-strain genomes for metagenomic binning, comparative biology and taxonomic classification.</title>
        <authorList>
            <person name="Goeker M."/>
        </authorList>
    </citation>
    <scope>NUCLEOTIDE SEQUENCE [LARGE SCALE GENOMIC DNA]</scope>
    <source>
        <strain evidence="1 2">DSM 12751</strain>
    </source>
</reference>
<proteinExistence type="predicted"/>
<gene>
    <name evidence="1" type="ORF">J2S11_000848</name>
</gene>
<comment type="caution">
    <text evidence="1">The sequence shown here is derived from an EMBL/GenBank/DDBJ whole genome shotgun (WGS) entry which is preliminary data.</text>
</comment>
<organism evidence="1 2">
    <name type="scientific">Caldalkalibacillus horti</name>
    <dbReference type="NCBI Taxonomy" id="77523"/>
    <lineage>
        <taxon>Bacteria</taxon>
        <taxon>Bacillati</taxon>
        <taxon>Bacillota</taxon>
        <taxon>Bacilli</taxon>
        <taxon>Bacillales</taxon>
        <taxon>Bacillaceae</taxon>
        <taxon>Caldalkalibacillus</taxon>
    </lineage>
</organism>
<sequence>MLMRTVSGFLICYIEELGLLPNLRTINDDDDYPLMDL</sequence>
<dbReference type="Proteomes" id="UP001235840">
    <property type="component" value="Unassembled WGS sequence"/>
</dbReference>
<name>A0ABT9VVC7_9BACI</name>
<keyword evidence="2" id="KW-1185">Reference proteome</keyword>
<protein>
    <submittedName>
        <fullName evidence="1">Uncharacterized protein</fullName>
    </submittedName>
</protein>
<evidence type="ECO:0000313" key="1">
    <source>
        <dbReference type="EMBL" id="MDQ0164948.1"/>
    </source>
</evidence>
<accession>A0ABT9VVC7</accession>